<dbReference type="Proteomes" id="UP000680750">
    <property type="component" value="Chromosome"/>
</dbReference>
<proteinExistence type="inferred from homology"/>
<protein>
    <recommendedName>
        <fullName evidence="2">Cytokinin riboside 5'-monophosphate phosphoribohydrolase</fullName>
        <ecNumber evidence="2">3.2.2.n1</ecNumber>
    </recommendedName>
</protein>
<keyword evidence="2" id="KW-0203">Cytokinin biosynthesis</keyword>
<evidence type="ECO:0000313" key="3">
    <source>
        <dbReference type="EMBL" id="BCJ28233.1"/>
    </source>
</evidence>
<dbReference type="PANTHER" id="PTHR31223">
    <property type="entry name" value="LOG FAMILY PROTEIN YJL055W"/>
    <property type="match status" value="1"/>
</dbReference>
<dbReference type="InterPro" id="IPR031100">
    <property type="entry name" value="LOG_fam"/>
</dbReference>
<organism evidence="3 4">
    <name type="scientific">Actinocatenispora sera</name>
    <dbReference type="NCBI Taxonomy" id="390989"/>
    <lineage>
        <taxon>Bacteria</taxon>
        <taxon>Bacillati</taxon>
        <taxon>Actinomycetota</taxon>
        <taxon>Actinomycetes</taxon>
        <taxon>Micromonosporales</taxon>
        <taxon>Micromonosporaceae</taxon>
        <taxon>Actinocatenispora</taxon>
    </lineage>
</organism>
<accession>A0A810KYG0</accession>
<comment type="catalytic activity">
    <reaction evidence="2">
        <text>N(6)-(dimethylallyl)adenosine 5'-phosphate + H2O = N(6)-dimethylallyladenine + D-ribose 5-phosphate</text>
        <dbReference type="Rhea" id="RHEA:48560"/>
        <dbReference type="ChEBI" id="CHEBI:15377"/>
        <dbReference type="ChEBI" id="CHEBI:17660"/>
        <dbReference type="ChEBI" id="CHEBI:57526"/>
        <dbReference type="ChEBI" id="CHEBI:78346"/>
        <dbReference type="EC" id="3.2.2.n1"/>
    </reaction>
</comment>
<dbReference type="GO" id="GO:0009691">
    <property type="term" value="P:cytokinin biosynthetic process"/>
    <property type="evidence" value="ECO:0007669"/>
    <property type="project" value="UniProtKB-UniRule"/>
</dbReference>
<keyword evidence="4" id="KW-1185">Reference proteome</keyword>
<evidence type="ECO:0000256" key="1">
    <source>
        <dbReference type="ARBA" id="ARBA00006763"/>
    </source>
</evidence>
<dbReference type="PANTHER" id="PTHR31223:SF70">
    <property type="entry name" value="LOG FAMILY PROTEIN YJL055W"/>
    <property type="match status" value="1"/>
</dbReference>
<keyword evidence="2" id="KW-0378">Hydrolase</keyword>
<evidence type="ECO:0000256" key="2">
    <source>
        <dbReference type="RuleBase" id="RU363015"/>
    </source>
</evidence>
<comment type="catalytic activity">
    <reaction evidence="2">
        <text>9-ribosyl-trans-zeatin 5'-phosphate + H2O = trans-zeatin + D-ribose 5-phosphate</text>
        <dbReference type="Rhea" id="RHEA:48564"/>
        <dbReference type="ChEBI" id="CHEBI:15377"/>
        <dbReference type="ChEBI" id="CHEBI:16522"/>
        <dbReference type="ChEBI" id="CHEBI:78346"/>
        <dbReference type="ChEBI" id="CHEBI:87947"/>
        <dbReference type="EC" id="3.2.2.n1"/>
    </reaction>
</comment>
<dbReference type="Pfam" id="PF03641">
    <property type="entry name" value="Lysine_decarbox"/>
    <property type="match status" value="1"/>
</dbReference>
<dbReference type="RefSeq" id="WP_030449126.1">
    <property type="nucleotide sequence ID" value="NZ_AP023354.1"/>
</dbReference>
<dbReference type="InterPro" id="IPR005269">
    <property type="entry name" value="LOG"/>
</dbReference>
<dbReference type="EMBL" id="AP023354">
    <property type="protein sequence ID" value="BCJ28233.1"/>
    <property type="molecule type" value="Genomic_DNA"/>
</dbReference>
<evidence type="ECO:0000313" key="4">
    <source>
        <dbReference type="Proteomes" id="UP000680750"/>
    </source>
</evidence>
<name>A0A810KYG0_9ACTN</name>
<dbReference type="GO" id="GO:0005829">
    <property type="term" value="C:cytosol"/>
    <property type="evidence" value="ECO:0007669"/>
    <property type="project" value="TreeGrafter"/>
</dbReference>
<comment type="similarity">
    <text evidence="1 2">Belongs to the LOG family.</text>
</comment>
<dbReference type="AlphaFoldDB" id="A0A810KYG0"/>
<sequence>MAAIGVFCGSSTQVSKTYLDLAADAGAELARRGHLVVSGGGSVGMMGALVAGCRAAGGRTYGVIPEVLYGREIADVGSDELVVTADMAERKNRMIATADAFLTLPGGVGTMDELFEVWTTGHLGLHHKPIALLSTDGFYDGLMSYVDTLVRDRFLSADARDLLRVVHDVPAAADVLEAALAAGSH</sequence>
<dbReference type="NCBIfam" id="TIGR00730">
    <property type="entry name" value="Rossman fold protein, TIGR00730 family"/>
    <property type="match status" value="1"/>
</dbReference>
<dbReference type="OrthoDB" id="9801098at2"/>
<reference evidence="3" key="1">
    <citation type="submission" date="2020-08" db="EMBL/GenBank/DDBJ databases">
        <title>Whole genome shotgun sequence of Actinocatenispora sera NBRC 101916.</title>
        <authorList>
            <person name="Komaki H."/>
            <person name="Tamura T."/>
        </authorList>
    </citation>
    <scope>NUCLEOTIDE SEQUENCE</scope>
    <source>
        <strain evidence="3">NBRC 101916</strain>
    </source>
</reference>
<dbReference type="SUPFAM" id="SSF102405">
    <property type="entry name" value="MCP/YpsA-like"/>
    <property type="match status" value="1"/>
</dbReference>
<dbReference type="KEGG" id="aser:Asera_23410"/>
<dbReference type="EC" id="3.2.2.n1" evidence="2"/>
<dbReference type="Gene3D" id="3.40.50.450">
    <property type="match status" value="1"/>
</dbReference>
<dbReference type="GO" id="GO:0016799">
    <property type="term" value="F:hydrolase activity, hydrolyzing N-glycosyl compounds"/>
    <property type="evidence" value="ECO:0007669"/>
    <property type="project" value="TreeGrafter"/>
</dbReference>
<gene>
    <name evidence="3" type="ORF">Asera_23410</name>
</gene>